<dbReference type="Proteomes" id="UP000197446">
    <property type="component" value="Unassembled WGS sequence"/>
</dbReference>
<evidence type="ECO:0000313" key="2">
    <source>
        <dbReference type="EMBL" id="OWR00670.1"/>
    </source>
</evidence>
<keyword evidence="3" id="KW-1185">Reference proteome</keyword>
<organism evidence="2 3">
    <name type="scientific">Roseateles puraquae</name>
    <dbReference type="NCBI Taxonomy" id="431059"/>
    <lineage>
        <taxon>Bacteria</taxon>
        <taxon>Pseudomonadati</taxon>
        <taxon>Pseudomonadota</taxon>
        <taxon>Betaproteobacteria</taxon>
        <taxon>Burkholderiales</taxon>
        <taxon>Sphaerotilaceae</taxon>
        <taxon>Roseateles</taxon>
    </lineage>
</organism>
<feature type="region of interest" description="Disordered" evidence="1">
    <location>
        <begin position="137"/>
        <end position="175"/>
    </location>
</feature>
<evidence type="ECO:0000313" key="3">
    <source>
        <dbReference type="Proteomes" id="UP000197446"/>
    </source>
</evidence>
<accession>A0A254N3I1</accession>
<name>A0A254N3I1_9BURK</name>
<protein>
    <submittedName>
        <fullName evidence="2">Uncharacterized protein</fullName>
    </submittedName>
</protein>
<proteinExistence type="predicted"/>
<sequence>MLLGLALPLAAAERLDPQQMFLQLRPDLGHLQFLWTQAEGDLNGDGMADVAMLLTGSTGTDAGRDERLVILAGTPAGGYRVLSVSADFCHPSKFYNLEIRRGALLVETVETADGGRWGSTTRRFRYNAGRQDLELIGEDTRSEDESSGEAERGSTNFLTGQHVSTTRSKGKTQTTTRQLGITARPFLNGWDCGR</sequence>
<reference evidence="2 3" key="1">
    <citation type="journal article" date="2007" name="Int. J. Syst. Evol. Microbiol.">
        <title>Description of Pelomonas aquatica sp. nov. and Pelomonas puraquae sp. nov., isolated from industrial and haemodialysis water.</title>
        <authorList>
            <person name="Gomila M."/>
            <person name="Bowien B."/>
            <person name="Falsen E."/>
            <person name="Moore E.R."/>
            <person name="Lalucat J."/>
        </authorList>
    </citation>
    <scope>NUCLEOTIDE SEQUENCE [LARGE SCALE GENOMIC DNA]</scope>
    <source>
        <strain evidence="2 3">CCUG 52769</strain>
    </source>
</reference>
<evidence type="ECO:0000256" key="1">
    <source>
        <dbReference type="SAM" id="MobiDB-lite"/>
    </source>
</evidence>
<comment type="caution">
    <text evidence="2">The sequence shown here is derived from an EMBL/GenBank/DDBJ whole genome shotgun (WGS) entry which is preliminary data.</text>
</comment>
<dbReference type="EMBL" id="NISI01000016">
    <property type="protein sequence ID" value="OWR00670.1"/>
    <property type="molecule type" value="Genomic_DNA"/>
</dbReference>
<dbReference type="AlphaFoldDB" id="A0A254N3I1"/>
<feature type="compositionally biased region" description="Low complexity" evidence="1">
    <location>
        <begin position="164"/>
        <end position="175"/>
    </location>
</feature>
<feature type="compositionally biased region" description="Polar residues" evidence="1">
    <location>
        <begin position="153"/>
        <end position="163"/>
    </location>
</feature>
<feature type="compositionally biased region" description="Basic and acidic residues" evidence="1">
    <location>
        <begin position="138"/>
        <end position="152"/>
    </location>
</feature>
<gene>
    <name evidence="2" type="ORF">CDO81_24570</name>
</gene>